<dbReference type="InterPro" id="IPR043707">
    <property type="entry name" value="DUF5647"/>
</dbReference>
<protein>
    <submittedName>
        <fullName evidence="1">Uncharacterized protein</fullName>
    </submittedName>
</protein>
<dbReference type="EMBL" id="MFIQ01000002">
    <property type="protein sequence ID" value="OGF93842.1"/>
    <property type="molecule type" value="Genomic_DNA"/>
</dbReference>
<dbReference type="Pfam" id="PF18882">
    <property type="entry name" value="DUF5647"/>
    <property type="match status" value="1"/>
</dbReference>
<sequence>MSESELKKMEKNLKLSVEFQEYILKHPDILDALPRNSKIILDEDTSEMKKNNVFRAVKRKGEWQLLSAST</sequence>
<organism evidence="1 2">
    <name type="scientific">Candidatus Giovannonibacteria bacterium RIFCSPLOWO2_12_FULL_44_15</name>
    <dbReference type="NCBI Taxonomy" id="1798364"/>
    <lineage>
        <taxon>Bacteria</taxon>
        <taxon>Candidatus Giovannoniibacteriota</taxon>
    </lineage>
</organism>
<reference evidence="1 2" key="1">
    <citation type="journal article" date="2016" name="Nat. Commun.">
        <title>Thousands of microbial genomes shed light on interconnected biogeochemical processes in an aquifer system.</title>
        <authorList>
            <person name="Anantharaman K."/>
            <person name="Brown C.T."/>
            <person name="Hug L.A."/>
            <person name="Sharon I."/>
            <person name="Castelle C.J."/>
            <person name="Probst A.J."/>
            <person name="Thomas B.C."/>
            <person name="Singh A."/>
            <person name="Wilkins M.J."/>
            <person name="Karaoz U."/>
            <person name="Brodie E.L."/>
            <person name="Williams K.H."/>
            <person name="Hubbard S.S."/>
            <person name="Banfield J.F."/>
        </authorList>
    </citation>
    <scope>NUCLEOTIDE SEQUENCE [LARGE SCALE GENOMIC DNA]</scope>
</reference>
<name>A0A1F5Y188_9BACT</name>
<comment type="caution">
    <text evidence="1">The sequence shown here is derived from an EMBL/GenBank/DDBJ whole genome shotgun (WGS) entry which is preliminary data.</text>
</comment>
<accession>A0A1F5Y188</accession>
<evidence type="ECO:0000313" key="1">
    <source>
        <dbReference type="EMBL" id="OGF93842.1"/>
    </source>
</evidence>
<dbReference type="AlphaFoldDB" id="A0A1F5Y188"/>
<gene>
    <name evidence="1" type="ORF">A3G54_03725</name>
</gene>
<proteinExistence type="predicted"/>
<evidence type="ECO:0000313" key="2">
    <source>
        <dbReference type="Proteomes" id="UP000178894"/>
    </source>
</evidence>
<dbReference type="Proteomes" id="UP000178894">
    <property type="component" value="Unassembled WGS sequence"/>
</dbReference>
<dbReference type="STRING" id="1798364.A3G54_03725"/>